<dbReference type="PANTHER" id="PTHR30558:SF3">
    <property type="entry name" value="BIOPOLYMER TRANSPORT PROTEIN EXBD-RELATED"/>
    <property type="match status" value="1"/>
</dbReference>
<evidence type="ECO:0000256" key="7">
    <source>
        <dbReference type="RuleBase" id="RU003879"/>
    </source>
</evidence>
<accession>A0A1I3WU26</accession>
<dbReference type="GO" id="GO:0015031">
    <property type="term" value="P:protein transport"/>
    <property type="evidence" value="ECO:0007669"/>
    <property type="project" value="UniProtKB-KW"/>
</dbReference>
<evidence type="ECO:0000313" key="9">
    <source>
        <dbReference type="EMBL" id="SFK11018.1"/>
    </source>
</evidence>
<keyword evidence="3" id="KW-1003">Cell membrane</keyword>
<dbReference type="Proteomes" id="UP000199630">
    <property type="component" value="Unassembled WGS sequence"/>
</dbReference>
<evidence type="ECO:0000256" key="2">
    <source>
        <dbReference type="ARBA" id="ARBA00005811"/>
    </source>
</evidence>
<keyword evidence="6 8" id="KW-0472">Membrane</keyword>
<keyword evidence="5 8" id="KW-1133">Transmembrane helix</keyword>
<keyword evidence="7" id="KW-0813">Transport</keyword>
<dbReference type="GO" id="GO:0022857">
    <property type="term" value="F:transmembrane transporter activity"/>
    <property type="evidence" value="ECO:0007669"/>
    <property type="project" value="InterPro"/>
</dbReference>
<organism evidence="9 10">
    <name type="scientific">Celeribacter neptunius</name>
    <dbReference type="NCBI Taxonomy" id="588602"/>
    <lineage>
        <taxon>Bacteria</taxon>
        <taxon>Pseudomonadati</taxon>
        <taxon>Pseudomonadota</taxon>
        <taxon>Alphaproteobacteria</taxon>
        <taxon>Rhodobacterales</taxon>
        <taxon>Roseobacteraceae</taxon>
        <taxon>Celeribacter</taxon>
    </lineage>
</organism>
<protein>
    <submittedName>
        <fullName evidence="9">Biopolymer transport protein ExbD</fullName>
    </submittedName>
</protein>
<name>A0A1I3WU26_9RHOB</name>
<dbReference type="RefSeq" id="WP_090062594.1">
    <property type="nucleotide sequence ID" value="NZ_FORH01000009.1"/>
</dbReference>
<reference evidence="10" key="1">
    <citation type="submission" date="2016-10" db="EMBL/GenBank/DDBJ databases">
        <authorList>
            <person name="Varghese N."/>
            <person name="Submissions S."/>
        </authorList>
    </citation>
    <scope>NUCLEOTIDE SEQUENCE [LARGE SCALE GENOMIC DNA]</scope>
    <source>
        <strain evidence="10">DSM 26471</strain>
    </source>
</reference>
<dbReference type="AlphaFoldDB" id="A0A1I3WU26"/>
<keyword evidence="4 7" id="KW-0812">Transmembrane</keyword>
<dbReference type="OrthoDB" id="8479787at2"/>
<dbReference type="Pfam" id="PF02472">
    <property type="entry name" value="ExbD"/>
    <property type="match status" value="1"/>
</dbReference>
<sequence length="143" mass="15308">MEFSEPPRKSPVESVVPMINVVFLLLIFFLMAARIAPPDALDVDLPEAAGLTEVEAELPLYLGRDGTLAFRDAQGREAALKALSEARETLCATAAACPDETGPRVALHADREVAARTVAALLPELARLGFQRVEVITRQGGGQ</sequence>
<evidence type="ECO:0000313" key="10">
    <source>
        <dbReference type="Proteomes" id="UP000199630"/>
    </source>
</evidence>
<dbReference type="PANTHER" id="PTHR30558">
    <property type="entry name" value="EXBD MEMBRANE COMPONENT OF PMF-DRIVEN MACROMOLECULE IMPORT SYSTEM"/>
    <property type="match status" value="1"/>
</dbReference>
<evidence type="ECO:0000256" key="6">
    <source>
        <dbReference type="ARBA" id="ARBA00023136"/>
    </source>
</evidence>
<keyword evidence="7" id="KW-0653">Protein transport</keyword>
<evidence type="ECO:0000256" key="3">
    <source>
        <dbReference type="ARBA" id="ARBA00022475"/>
    </source>
</evidence>
<dbReference type="InterPro" id="IPR003400">
    <property type="entry name" value="ExbD"/>
</dbReference>
<gene>
    <name evidence="9" type="ORF">SAMN04487991_3850</name>
</gene>
<keyword evidence="10" id="KW-1185">Reference proteome</keyword>
<evidence type="ECO:0000256" key="8">
    <source>
        <dbReference type="SAM" id="Phobius"/>
    </source>
</evidence>
<feature type="transmembrane region" description="Helical" evidence="8">
    <location>
        <begin position="15"/>
        <end position="33"/>
    </location>
</feature>
<evidence type="ECO:0000256" key="5">
    <source>
        <dbReference type="ARBA" id="ARBA00022989"/>
    </source>
</evidence>
<dbReference type="EMBL" id="FORH01000009">
    <property type="protein sequence ID" value="SFK11018.1"/>
    <property type="molecule type" value="Genomic_DNA"/>
</dbReference>
<evidence type="ECO:0000256" key="4">
    <source>
        <dbReference type="ARBA" id="ARBA00022692"/>
    </source>
</evidence>
<dbReference type="GO" id="GO:0005886">
    <property type="term" value="C:plasma membrane"/>
    <property type="evidence" value="ECO:0007669"/>
    <property type="project" value="UniProtKB-SubCell"/>
</dbReference>
<dbReference type="STRING" id="588602.SAMN04487991_3850"/>
<comment type="similarity">
    <text evidence="2 7">Belongs to the ExbD/TolR family.</text>
</comment>
<proteinExistence type="inferred from homology"/>
<evidence type="ECO:0000256" key="1">
    <source>
        <dbReference type="ARBA" id="ARBA00004162"/>
    </source>
</evidence>
<comment type="subcellular location">
    <subcellularLocation>
        <location evidence="1">Cell membrane</location>
        <topology evidence="1">Single-pass membrane protein</topology>
    </subcellularLocation>
    <subcellularLocation>
        <location evidence="7">Cell membrane</location>
        <topology evidence="7">Single-pass type II membrane protein</topology>
    </subcellularLocation>
</comment>